<evidence type="ECO:0000313" key="3">
    <source>
        <dbReference type="Proteomes" id="UP000254765"/>
    </source>
</evidence>
<evidence type="ECO:0000313" key="2">
    <source>
        <dbReference type="EMBL" id="SUI41175.1"/>
    </source>
</evidence>
<proteinExistence type="predicted"/>
<evidence type="ECO:0000256" key="1">
    <source>
        <dbReference type="SAM" id="MobiDB-lite"/>
    </source>
</evidence>
<organism evidence="2 3">
    <name type="scientific">Serratia marcescens</name>
    <dbReference type="NCBI Taxonomy" id="615"/>
    <lineage>
        <taxon>Bacteria</taxon>
        <taxon>Pseudomonadati</taxon>
        <taxon>Pseudomonadota</taxon>
        <taxon>Gammaproteobacteria</taxon>
        <taxon>Enterobacterales</taxon>
        <taxon>Yersiniaceae</taxon>
        <taxon>Serratia</taxon>
    </lineage>
</organism>
<gene>
    <name evidence="2" type="ORF">NCTC10211_00854</name>
</gene>
<dbReference type="Proteomes" id="UP000254765">
    <property type="component" value="Unassembled WGS sequence"/>
</dbReference>
<name>A0A379Y7R4_SERMA</name>
<feature type="compositionally biased region" description="Pro residues" evidence="1">
    <location>
        <begin position="77"/>
        <end position="90"/>
    </location>
</feature>
<feature type="region of interest" description="Disordered" evidence="1">
    <location>
        <begin position="70"/>
        <end position="109"/>
    </location>
</feature>
<reference evidence="2 3" key="1">
    <citation type="submission" date="2018-06" db="EMBL/GenBank/DDBJ databases">
        <authorList>
            <consortium name="Pathogen Informatics"/>
            <person name="Doyle S."/>
        </authorList>
    </citation>
    <scope>NUCLEOTIDE SEQUENCE [LARGE SCALE GENOMIC DNA]</scope>
    <source>
        <strain evidence="2 3">NCTC10211</strain>
    </source>
</reference>
<dbReference type="EMBL" id="UGYK01000002">
    <property type="protein sequence ID" value="SUI41175.1"/>
    <property type="molecule type" value="Genomic_DNA"/>
</dbReference>
<accession>A0A379Y7R4</accession>
<sequence length="109" mass="11891">MSHLDTRAARNTRRLLPLAMLIGAVLALPLNGYACGPDFPNRLLIDRNGTLLYMPEGNFAFEAGRLVPTDSQLPHWQAPPPPMPPKPMPQSPETIAIGKNARRQNGGRG</sequence>
<dbReference type="AlphaFoldDB" id="A0A379Y7R4"/>
<protein>
    <submittedName>
        <fullName evidence="2">Uncharacterized protein</fullName>
    </submittedName>
</protein>